<dbReference type="InterPro" id="IPR023214">
    <property type="entry name" value="HAD_sf"/>
</dbReference>
<evidence type="ECO:0000313" key="7">
    <source>
        <dbReference type="Proteomes" id="UP000651668"/>
    </source>
</evidence>
<dbReference type="AlphaFoldDB" id="A0A916XIB2"/>
<evidence type="ECO:0000256" key="5">
    <source>
        <dbReference type="ARBA" id="ARBA00023277"/>
    </source>
</evidence>
<dbReference type="SUPFAM" id="SSF56784">
    <property type="entry name" value="HAD-like"/>
    <property type="match status" value="1"/>
</dbReference>
<comment type="caution">
    <text evidence="6">The sequence shown here is derived from an EMBL/GenBank/DDBJ whole genome shotgun (WGS) entry which is preliminary data.</text>
</comment>
<dbReference type="Pfam" id="PF13419">
    <property type="entry name" value="HAD_2"/>
    <property type="match status" value="1"/>
</dbReference>
<keyword evidence="7" id="KW-1185">Reference proteome</keyword>
<accession>A0A916XIB2</accession>
<proteinExistence type="inferred from homology"/>
<evidence type="ECO:0000256" key="3">
    <source>
        <dbReference type="ARBA" id="ARBA00022723"/>
    </source>
</evidence>
<reference evidence="6" key="2">
    <citation type="submission" date="2020-09" db="EMBL/GenBank/DDBJ databases">
        <authorList>
            <person name="Sun Q."/>
            <person name="Zhou Y."/>
        </authorList>
    </citation>
    <scope>NUCLEOTIDE SEQUENCE</scope>
    <source>
        <strain evidence="6">CGMCC 1.15343</strain>
    </source>
</reference>
<gene>
    <name evidence="6" type="ORF">GCM10011387_29170</name>
</gene>
<dbReference type="PANTHER" id="PTHR46193:SF18">
    <property type="entry name" value="HEXITOL PHOSPHATASE B"/>
    <property type="match status" value="1"/>
</dbReference>
<evidence type="ECO:0000256" key="1">
    <source>
        <dbReference type="ARBA" id="ARBA00001946"/>
    </source>
</evidence>
<keyword evidence="4" id="KW-0460">Magnesium</keyword>
<dbReference type="SFLD" id="SFLDS00003">
    <property type="entry name" value="Haloacid_Dehalogenase"/>
    <property type="match status" value="1"/>
</dbReference>
<comment type="cofactor">
    <cofactor evidence="1">
        <name>Mg(2+)</name>
        <dbReference type="ChEBI" id="CHEBI:18420"/>
    </cofactor>
</comment>
<dbReference type="InterPro" id="IPR023198">
    <property type="entry name" value="PGP-like_dom2"/>
</dbReference>
<protein>
    <submittedName>
        <fullName evidence="6">Haloacid dehalogenase</fullName>
    </submittedName>
</protein>
<sequence length="221" mass="25207">MHKLEAVLFDLDGTLIDSEYFHYGCWMDILSTFDIHVPYEEWAITYAGHPLPENCRTIKETFRLDIPIQELMDWRERLSREGFSTKDIRLMPHAAETLEYFKNKGLKIALVTASPRDNVKIIFERNGLGHYFDTMVTRSDVELSKPDPESYLKAVEQLGVDKAACVAFEDTLNGLRAAKGAGVTCYVIQHDETQHPLLSIADKIFLRLDDAIQDLEAQGLV</sequence>
<dbReference type="Gene3D" id="1.10.150.240">
    <property type="entry name" value="Putative phosphatase, domain 2"/>
    <property type="match status" value="1"/>
</dbReference>
<dbReference type="Proteomes" id="UP000651668">
    <property type="component" value="Unassembled WGS sequence"/>
</dbReference>
<dbReference type="GO" id="GO:0046872">
    <property type="term" value="F:metal ion binding"/>
    <property type="evidence" value="ECO:0007669"/>
    <property type="project" value="UniProtKB-KW"/>
</dbReference>
<keyword evidence="5" id="KW-0119">Carbohydrate metabolism</keyword>
<name>A0A916XIB2_9SPHI</name>
<dbReference type="InterPro" id="IPR041492">
    <property type="entry name" value="HAD_2"/>
</dbReference>
<dbReference type="PANTHER" id="PTHR46193">
    <property type="entry name" value="6-PHOSPHOGLUCONATE PHOSPHATASE"/>
    <property type="match status" value="1"/>
</dbReference>
<comment type="similarity">
    <text evidence="2">Belongs to the HAD-like hydrolase superfamily. CbbY/CbbZ/Gph/YieH family.</text>
</comment>
<reference evidence="6" key="1">
    <citation type="journal article" date="2014" name="Int. J. Syst. Evol. Microbiol.">
        <title>Complete genome sequence of Corynebacterium casei LMG S-19264T (=DSM 44701T), isolated from a smear-ripened cheese.</title>
        <authorList>
            <consortium name="US DOE Joint Genome Institute (JGI-PGF)"/>
            <person name="Walter F."/>
            <person name="Albersmeier A."/>
            <person name="Kalinowski J."/>
            <person name="Ruckert C."/>
        </authorList>
    </citation>
    <scope>NUCLEOTIDE SEQUENCE</scope>
    <source>
        <strain evidence="6">CGMCC 1.15343</strain>
    </source>
</reference>
<dbReference type="InterPro" id="IPR006439">
    <property type="entry name" value="HAD-SF_hydro_IA"/>
</dbReference>
<dbReference type="RefSeq" id="WP_188627669.1">
    <property type="nucleotide sequence ID" value="NZ_BMIL01000011.1"/>
</dbReference>
<dbReference type="NCBIfam" id="TIGR01549">
    <property type="entry name" value="HAD-SF-IA-v1"/>
    <property type="match status" value="1"/>
</dbReference>
<evidence type="ECO:0000256" key="2">
    <source>
        <dbReference type="ARBA" id="ARBA00006171"/>
    </source>
</evidence>
<dbReference type="Gene3D" id="3.40.50.1000">
    <property type="entry name" value="HAD superfamily/HAD-like"/>
    <property type="match status" value="1"/>
</dbReference>
<keyword evidence="3" id="KW-0479">Metal-binding</keyword>
<dbReference type="NCBIfam" id="TIGR01509">
    <property type="entry name" value="HAD-SF-IA-v3"/>
    <property type="match status" value="1"/>
</dbReference>
<dbReference type="EMBL" id="BMIL01000011">
    <property type="protein sequence ID" value="GGC73755.1"/>
    <property type="molecule type" value="Genomic_DNA"/>
</dbReference>
<dbReference type="GO" id="GO:0003824">
    <property type="term" value="F:catalytic activity"/>
    <property type="evidence" value="ECO:0007669"/>
    <property type="project" value="UniProtKB-ARBA"/>
</dbReference>
<organism evidence="6 7">
    <name type="scientific">Pedobacter quisquiliarum</name>
    <dbReference type="NCBI Taxonomy" id="1834438"/>
    <lineage>
        <taxon>Bacteria</taxon>
        <taxon>Pseudomonadati</taxon>
        <taxon>Bacteroidota</taxon>
        <taxon>Sphingobacteriia</taxon>
        <taxon>Sphingobacteriales</taxon>
        <taxon>Sphingobacteriaceae</taxon>
        <taxon>Pedobacter</taxon>
    </lineage>
</organism>
<dbReference type="SFLD" id="SFLDG01129">
    <property type="entry name" value="C1.5:_HAD__Beta-PGM__Phosphata"/>
    <property type="match status" value="1"/>
</dbReference>
<dbReference type="InterPro" id="IPR051600">
    <property type="entry name" value="Beta-PGM-like"/>
</dbReference>
<dbReference type="InterPro" id="IPR036412">
    <property type="entry name" value="HAD-like_sf"/>
</dbReference>
<dbReference type="PRINTS" id="PR00413">
    <property type="entry name" value="HADHALOGNASE"/>
</dbReference>
<dbReference type="SFLD" id="SFLDG01135">
    <property type="entry name" value="C1.5.6:_HAD__Beta-PGM__Phospha"/>
    <property type="match status" value="1"/>
</dbReference>
<evidence type="ECO:0000256" key="4">
    <source>
        <dbReference type="ARBA" id="ARBA00022842"/>
    </source>
</evidence>
<evidence type="ECO:0000313" key="6">
    <source>
        <dbReference type="EMBL" id="GGC73755.1"/>
    </source>
</evidence>